<dbReference type="SUPFAM" id="SSF53335">
    <property type="entry name" value="S-adenosyl-L-methionine-dependent methyltransferases"/>
    <property type="match status" value="1"/>
</dbReference>
<keyword evidence="4" id="KW-0408">Iron</keyword>
<reference evidence="8" key="1">
    <citation type="submission" date="2014-11" db="EMBL/GenBank/DDBJ databases">
        <authorList>
            <person name="Otto D Thomas"/>
            <person name="Naeem Raeece"/>
        </authorList>
    </citation>
    <scope>NUCLEOTIDE SEQUENCE</scope>
</reference>
<evidence type="ECO:0000256" key="5">
    <source>
        <dbReference type="ARBA" id="ARBA00023014"/>
    </source>
</evidence>
<comment type="subcellular location">
    <subcellularLocation>
        <location evidence="1">Mitochondrion</location>
    </subcellularLocation>
</comment>
<dbReference type="GO" id="GO:0003735">
    <property type="term" value="F:structural constituent of ribosome"/>
    <property type="evidence" value="ECO:0007669"/>
    <property type="project" value="TreeGrafter"/>
</dbReference>
<evidence type="ECO:0008006" key="9">
    <source>
        <dbReference type="Google" id="ProtNLM"/>
    </source>
</evidence>
<dbReference type="PhylomeDB" id="A0A0G4GVQ8"/>
<keyword evidence="2" id="KW-0479">Metal-binding</keyword>
<keyword evidence="3" id="KW-0809">Transit peptide</keyword>
<organism evidence="8">
    <name type="scientific">Chromera velia CCMP2878</name>
    <dbReference type="NCBI Taxonomy" id="1169474"/>
    <lineage>
        <taxon>Eukaryota</taxon>
        <taxon>Sar</taxon>
        <taxon>Alveolata</taxon>
        <taxon>Colpodellida</taxon>
        <taxon>Chromeraceae</taxon>
        <taxon>Chromera</taxon>
    </lineage>
</organism>
<proteinExistence type="predicted"/>
<dbReference type="GO" id="GO:0046872">
    <property type="term" value="F:metal ion binding"/>
    <property type="evidence" value="ECO:0007669"/>
    <property type="project" value="UniProtKB-KW"/>
</dbReference>
<dbReference type="GO" id="GO:0005763">
    <property type="term" value="C:mitochondrial small ribosomal subunit"/>
    <property type="evidence" value="ECO:0007669"/>
    <property type="project" value="TreeGrafter"/>
</dbReference>
<dbReference type="Gene3D" id="3.40.50.150">
    <property type="entry name" value="Vaccinia Virus protein VP39"/>
    <property type="match status" value="1"/>
</dbReference>
<dbReference type="Pfam" id="PF09243">
    <property type="entry name" value="Rsm22"/>
    <property type="match status" value="1"/>
</dbReference>
<dbReference type="PANTHER" id="PTHR13184">
    <property type="entry name" value="37S RIBOSOMAL PROTEIN S22"/>
    <property type="match status" value="1"/>
</dbReference>
<evidence type="ECO:0000256" key="6">
    <source>
        <dbReference type="ARBA" id="ARBA00023128"/>
    </source>
</evidence>
<gene>
    <name evidence="8" type="ORF">Cvel_5280</name>
</gene>
<evidence type="ECO:0000256" key="3">
    <source>
        <dbReference type="ARBA" id="ARBA00022946"/>
    </source>
</evidence>
<protein>
    <recommendedName>
        <fullName evidence="9">Ribosomal small subunit Rsm22</fullName>
    </recommendedName>
</protein>
<dbReference type="VEuPathDB" id="CryptoDB:Cvel_5280"/>
<sequence>MAAAAAAFAGGRSARLHIAPAATAAAVHRSFRFDRVHDWVGESPDSLIELDQMAMTSMKTLRVPAEVKRKMYVLLKEFGHKKGVEAMGRFVARRQVSRTSSELPRVLPSRLLPTSEEGESTVQKLLRSKTFKDLQPFIDAQKEESLPPDSEILRLALAQMDDSQHKLYRPAYSPEAAVAHVLHRFTDVWASMFRILFEVAKRLPDYRPRTLMEFGAGAAPGTLAAHQVWEGGFSDALCVEPSQHLQAVGKFMASDMPAVRWQAGVFEVTSHFDLVIASHSLMAIKGQESRDFLIKNLWNRVKPGGILVVVEKGTPTGFRFIHSIREVFIGGLEKEHFHFVAPCPHEGLCPISVTGRDWCHFKQKLHHAERAIYNRHKGRNTTEETFSFLAIRKGPGPRLLFDSADEAPSPALKSFFWPRVVLPVMKRGKHVVIDVCSAPQLFQRITVSKSKPHSSGYKFARRTLWGDLWRFPKRVIRPEARAYTPKDTQQHLERLARRAYRALKGGRVEAGLTVKEEQNALNSQDAYYAS</sequence>
<evidence type="ECO:0000256" key="2">
    <source>
        <dbReference type="ARBA" id="ARBA00022723"/>
    </source>
</evidence>
<dbReference type="PANTHER" id="PTHR13184:SF5">
    <property type="entry name" value="METHYLTRANSFERASE-LIKE PROTEIN 17, MITOCHONDRIAL"/>
    <property type="match status" value="1"/>
</dbReference>
<dbReference type="GO" id="GO:0006412">
    <property type="term" value="P:translation"/>
    <property type="evidence" value="ECO:0007669"/>
    <property type="project" value="InterPro"/>
</dbReference>
<accession>A0A0G4GVQ8</accession>
<dbReference type="InterPro" id="IPR029063">
    <property type="entry name" value="SAM-dependent_MTases_sf"/>
</dbReference>
<dbReference type="InterPro" id="IPR015324">
    <property type="entry name" value="Ribosomal_Rsm22-like"/>
</dbReference>
<dbReference type="AlphaFoldDB" id="A0A0G4GVQ8"/>
<keyword evidence="5" id="KW-0411">Iron-sulfur</keyword>
<evidence type="ECO:0000313" key="8">
    <source>
        <dbReference type="EMBL" id="CEM35006.1"/>
    </source>
</evidence>
<dbReference type="InterPro" id="IPR052571">
    <property type="entry name" value="Mt_RNA_Methyltransferase"/>
</dbReference>
<evidence type="ECO:0000256" key="4">
    <source>
        <dbReference type="ARBA" id="ARBA00023004"/>
    </source>
</evidence>
<dbReference type="GO" id="GO:0051536">
    <property type="term" value="F:iron-sulfur cluster binding"/>
    <property type="evidence" value="ECO:0007669"/>
    <property type="project" value="UniProtKB-KW"/>
</dbReference>
<name>A0A0G4GVQ8_9ALVE</name>
<keyword evidence="6" id="KW-0496">Mitochondrion</keyword>
<dbReference type="EMBL" id="CDMZ01001602">
    <property type="protein sequence ID" value="CEM35006.1"/>
    <property type="molecule type" value="Genomic_DNA"/>
</dbReference>
<evidence type="ECO:0000256" key="1">
    <source>
        <dbReference type="ARBA" id="ARBA00004173"/>
    </source>
</evidence>
<dbReference type="GO" id="GO:0008168">
    <property type="term" value="F:methyltransferase activity"/>
    <property type="evidence" value="ECO:0007669"/>
    <property type="project" value="InterPro"/>
</dbReference>
<comment type="function">
    <text evidence="7">Mitochondrial ribosome (mitoribosome) assembly factor. Binds at the interface of the head and body domains of the mitochondrial small ribosomal subunit (mt-SSU), occluding the mRNA channel and preventing compaction of the head domain towards the body. Probable inactive methyltransferase: retains the characteristic folding and ability to bind S-adenosyl-L-methionine, but it probably lost its methyltransferase activity.</text>
</comment>
<evidence type="ECO:0000256" key="7">
    <source>
        <dbReference type="ARBA" id="ARBA00045681"/>
    </source>
</evidence>